<protein>
    <recommendedName>
        <fullName evidence="11">G-protein coupled receptors family 1 profile domain-containing protein</fullName>
    </recommendedName>
</protein>
<organism evidence="12 13">
    <name type="scientific">Umbra pygmaea</name>
    <name type="common">Eastern mudminnow</name>
    <dbReference type="NCBI Taxonomy" id="75934"/>
    <lineage>
        <taxon>Eukaryota</taxon>
        <taxon>Metazoa</taxon>
        <taxon>Chordata</taxon>
        <taxon>Craniata</taxon>
        <taxon>Vertebrata</taxon>
        <taxon>Euteleostomi</taxon>
        <taxon>Actinopterygii</taxon>
        <taxon>Neopterygii</taxon>
        <taxon>Teleostei</taxon>
        <taxon>Protacanthopterygii</taxon>
        <taxon>Esociformes</taxon>
        <taxon>Umbridae</taxon>
        <taxon>Umbra</taxon>
    </lineage>
</organism>
<dbReference type="PANTHER" id="PTHR10489">
    <property type="entry name" value="CELL ADHESION MOLECULE"/>
    <property type="match status" value="1"/>
</dbReference>
<evidence type="ECO:0000313" key="13">
    <source>
        <dbReference type="Proteomes" id="UP001557470"/>
    </source>
</evidence>
<keyword evidence="8 9" id="KW-0807">Transducer</keyword>
<dbReference type="PROSITE" id="PS50262">
    <property type="entry name" value="G_PROTEIN_RECEP_F1_2"/>
    <property type="match status" value="1"/>
</dbReference>
<dbReference type="SUPFAM" id="SSF81321">
    <property type="entry name" value="Family A G protein-coupled receptor-like"/>
    <property type="match status" value="1"/>
</dbReference>
<name>A0ABD0XF49_UMBPY</name>
<dbReference type="PROSITE" id="PS00237">
    <property type="entry name" value="G_PROTEIN_RECEP_F1_1"/>
    <property type="match status" value="1"/>
</dbReference>
<keyword evidence="5 9" id="KW-0297">G-protein coupled receptor</keyword>
<sequence>MEVSYSVETELCGDCGALVTEIYPNNTTDVIFCNRETDRDFGVRLSTYYLLLFTISLVGNGFVLFITCKFEKLNTVCNIFLLNLIMSNLVFTCGLPFWAVYNHMSEWVFGRAWCKIVATVYFLGYYSSTLFLTLMAFDRYLAVVYAMQSTRLRRKSYALVSSAAVWGVSLLACINPFLLYDQKEHFTQGIVCDEVASGFDFLQITGKYLQFVLFFLFPILVVFYCYVRIGMTVISSRMTKKFRTVRLIFLILLLFFACWTPYNVVLMLYTDENFDCETTIKIDNALHVTRMVTYLYYCINPVFYTFVGRKFQTHFRNLLVRIIPCLKTHVSINGSQTFSHRNPQVGLTNESDAQV</sequence>
<gene>
    <name evidence="12" type="ORF">UPYG_G00070930</name>
</gene>
<evidence type="ECO:0000256" key="7">
    <source>
        <dbReference type="ARBA" id="ARBA00023170"/>
    </source>
</evidence>
<comment type="similarity">
    <text evidence="9">Belongs to the G-protein coupled receptor 1 family.</text>
</comment>
<dbReference type="Proteomes" id="UP001557470">
    <property type="component" value="Unassembled WGS sequence"/>
</dbReference>
<evidence type="ECO:0000256" key="6">
    <source>
        <dbReference type="ARBA" id="ARBA00023136"/>
    </source>
</evidence>
<keyword evidence="6 10" id="KW-0472">Membrane</keyword>
<feature type="transmembrane region" description="Helical" evidence="10">
    <location>
        <begin position="208"/>
        <end position="227"/>
    </location>
</feature>
<dbReference type="AlphaFoldDB" id="A0ABD0XF49"/>
<feature type="transmembrane region" description="Helical" evidence="10">
    <location>
        <begin position="80"/>
        <end position="101"/>
    </location>
</feature>
<accession>A0ABD0XF49</accession>
<proteinExistence type="inferred from homology"/>
<comment type="caution">
    <text evidence="12">The sequence shown here is derived from an EMBL/GenBank/DDBJ whole genome shotgun (WGS) entry which is preliminary data.</text>
</comment>
<dbReference type="GO" id="GO:0004930">
    <property type="term" value="F:G protein-coupled receptor activity"/>
    <property type="evidence" value="ECO:0007669"/>
    <property type="project" value="UniProtKB-KW"/>
</dbReference>
<dbReference type="PRINTS" id="PR00237">
    <property type="entry name" value="GPCRRHODOPSN"/>
</dbReference>
<dbReference type="PRINTS" id="PR00657">
    <property type="entry name" value="CCCHEMOKINER"/>
</dbReference>
<keyword evidence="7 9" id="KW-0675">Receptor</keyword>
<dbReference type="InterPro" id="IPR017452">
    <property type="entry name" value="GPCR_Rhodpsn_7TM"/>
</dbReference>
<feature type="domain" description="G-protein coupled receptors family 1 profile" evidence="11">
    <location>
        <begin position="59"/>
        <end position="304"/>
    </location>
</feature>
<evidence type="ECO:0000256" key="4">
    <source>
        <dbReference type="ARBA" id="ARBA00022989"/>
    </source>
</evidence>
<evidence type="ECO:0000256" key="5">
    <source>
        <dbReference type="ARBA" id="ARBA00023040"/>
    </source>
</evidence>
<keyword evidence="4 10" id="KW-1133">Transmembrane helix</keyword>
<dbReference type="InterPro" id="IPR050119">
    <property type="entry name" value="CCR1-9-like"/>
</dbReference>
<keyword evidence="13" id="KW-1185">Reference proteome</keyword>
<comment type="subcellular location">
    <subcellularLocation>
        <location evidence="1">Cell membrane</location>
        <topology evidence="1">Multi-pass membrane protein</topology>
    </subcellularLocation>
</comment>
<dbReference type="Pfam" id="PF00001">
    <property type="entry name" value="7tm_1"/>
    <property type="match status" value="1"/>
</dbReference>
<evidence type="ECO:0000256" key="2">
    <source>
        <dbReference type="ARBA" id="ARBA00022475"/>
    </source>
</evidence>
<feature type="transmembrane region" description="Helical" evidence="10">
    <location>
        <begin position="157"/>
        <end position="178"/>
    </location>
</feature>
<feature type="transmembrane region" description="Helical" evidence="10">
    <location>
        <begin position="116"/>
        <end position="137"/>
    </location>
</feature>
<evidence type="ECO:0000256" key="8">
    <source>
        <dbReference type="ARBA" id="ARBA00023224"/>
    </source>
</evidence>
<keyword evidence="3 9" id="KW-0812">Transmembrane</keyword>
<feature type="transmembrane region" description="Helical" evidence="10">
    <location>
        <begin position="48"/>
        <end position="68"/>
    </location>
</feature>
<evidence type="ECO:0000256" key="10">
    <source>
        <dbReference type="SAM" id="Phobius"/>
    </source>
</evidence>
<evidence type="ECO:0000313" key="12">
    <source>
        <dbReference type="EMBL" id="KAL1006332.1"/>
    </source>
</evidence>
<keyword evidence="2" id="KW-1003">Cell membrane</keyword>
<reference evidence="12 13" key="1">
    <citation type="submission" date="2024-06" db="EMBL/GenBank/DDBJ databases">
        <authorList>
            <person name="Pan Q."/>
            <person name="Wen M."/>
            <person name="Jouanno E."/>
            <person name="Zahm M."/>
            <person name="Klopp C."/>
            <person name="Cabau C."/>
            <person name="Louis A."/>
            <person name="Berthelot C."/>
            <person name="Parey E."/>
            <person name="Roest Crollius H."/>
            <person name="Montfort J."/>
            <person name="Robinson-Rechavi M."/>
            <person name="Bouchez O."/>
            <person name="Lampietro C."/>
            <person name="Lopez Roques C."/>
            <person name="Donnadieu C."/>
            <person name="Postlethwait J."/>
            <person name="Bobe J."/>
            <person name="Verreycken H."/>
            <person name="Guiguen Y."/>
        </authorList>
    </citation>
    <scope>NUCLEOTIDE SEQUENCE [LARGE SCALE GENOMIC DNA]</scope>
    <source>
        <strain evidence="12">Up_M1</strain>
        <tissue evidence="12">Testis</tissue>
    </source>
</reference>
<feature type="transmembrane region" description="Helical" evidence="10">
    <location>
        <begin position="247"/>
        <end position="268"/>
    </location>
</feature>
<evidence type="ECO:0000256" key="9">
    <source>
        <dbReference type="RuleBase" id="RU000688"/>
    </source>
</evidence>
<dbReference type="Gene3D" id="1.20.1070.10">
    <property type="entry name" value="Rhodopsin 7-helix transmembrane proteins"/>
    <property type="match status" value="1"/>
</dbReference>
<dbReference type="EMBL" id="JAGEUA010000002">
    <property type="protein sequence ID" value="KAL1006332.1"/>
    <property type="molecule type" value="Genomic_DNA"/>
</dbReference>
<evidence type="ECO:0000259" key="11">
    <source>
        <dbReference type="PROSITE" id="PS50262"/>
    </source>
</evidence>
<dbReference type="GO" id="GO:0005886">
    <property type="term" value="C:plasma membrane"/>
    <property type="evidence" value="ECO:0007669"/>
    <property type="project" value="UniProtKB-SubCell"/>
</dbReference>
<dbReference type="InterPro" id="IPR000355">
    <property type="entry name" value="Chemokine_rcpt"/>
</dbReference>
<dbReference type="PANTHER" id="PTHR10489:SF922">
    <property type="entry name" value="C-C CHEMOKINE RECEPTOR FAMILY-LIKE-RELATED"/>
    <property type="match status" value="1"/>
</dbReference>
<feature type="transmembrane region" description="Helical" evidence="10">
    <location>
        <begin position="288"/>
        <end position="307"/>
    </location>
</feature>
<evidence type="ECO:0000256" key="1">
    <source>
        <dbReference type="ARBA" id="ARBA00004651"/>
    </source>
</evidence>
<evidence type="ECO:0000256" key="3">
    <source>
        <dbReference type="ARBA" id="ARBA00022692"/>
    </source>
</evidence>
<dbReference type="InterPro" id="IPR000276">
    <property type="entry name" value="GPCR_Rhodpsn"/>
</dbReference>